<organism evidence="2 3">
    <name type="scientific">Polyplosphaeria fusca</name>
    <dbReference type="NCBI Taxonomy" id="682080"/>
    <lineage>
        <taxon>Eukaryota</taxon>
        <taxon>Fungi</taxon>
        <taxon>Dikarya</taxon>
        <taxon>Ascomycota</taxon>
        <taxon>Pezizomycotina</taxon>
        <taxon>Dothideomycetes</taxon>
        <taxon>Pleosporomycetidae</taxon>
        <taxon>Pleosporales</taxon>
        <taxon>Tetraplosphaeriaceae</taxon>
        <taxon>Polyplosphaeria</taxon>
    </lineage>
</organism>
<feature type="domain" description="Utp8 beta-propeller" evidence="1">
    <location>
        <begin position="7"/>
        <end position="381"/>
    </location>
</feature>
<dbReference type="Pfam" id="PF10395">
    <property type="entry name" value="Utp8_b_propeller"/>
    <property type="match status" value="1"/>
</dbReference>
<evidence type="ECO:0000313" key="2">
    <source>
        <dbReference type="EMBL" id="KAF2736578.1"/>
    </source>
</evidence>
<gene>
    <name evidence="2" type="ORF">EJ04DRAFT_462983</name>
</gene>
<dbReference type="EMBL" id="ML996124">
    <property type="protein sequence ID" value="KAF2736578.1"/>
    <property type="molecule type" value="Genomic_DNA"/>
</dbReference>
<keyword evidence="3" id="KW-1185">Reference proteome</keyword>
<comment type="caution">
    <text evidence="2">The sequence shown here is derived from an EMBL/GenBank/DDBJ whole genome shotgun (WGS) entry which is preliminary data.</text>
</comment>
<sequence>MSSNGEIGAPFTLALLPRPLDSTSGRTQAASVCSISGSRKRKRTEVSVGIDGEGIFIYSLQNPQLVTSYAVPPQTSFTTAPCSIYRKAPSRAPSFRFTYVSTISPSSGEKPQLVCFAEEVKRDAAADTVRTAHTIIDRTDSIVSLNTLPTSLSSASKSSDHDVLAIFETGHALCLSADLATIRWEAPLETLSQSRSHGEKDIVVEHVTLATARQVLHGLLKGREDIAANLCPPSEHDSELLDLTGVLCVLSRASSNARALDLYQLRPRSLDAITSMLPPVQHLHRWHVPAPFSRSGSSTSKATYSLHAATGILHQLADQTLVSCDFSGTVPKVFSELSAPGFAIESFQRISSELVFAASSQSCAVFDVRYHSVQAVVSLQHISGLASPLSPSKKRKHNVAAVEGNAGHPTLVSYSGENGIIIALHNHELLGFQLTGTFTRKRRKAEHTRLVDSIGKGIVSGASGSFLQPSSGENRHDEWQKKVQKLDKYASKGKIAEFEKGLAKELNIEFVATSDSDGNLSNPSPTLNGVDKPLLTNGVHDDTLEGNEIDMLDAPILNNDHLPKWQLSQKTPDLKGQLHRQQALYALGKIFLFSKPGSSSKGQATCPLRVDFFPPNVFQWLLVSGQITKESIRRSILQNSTDISDSLITITDGDIVQAIADYDPDLHILSAVLNNSHFLPVGEVTQAIKVLLQSLDDRPKTDPGTKLLTNGVDPSEADMDLDLNAELEAASHDLDHALSMLDNGARIRSHTLRPALIRLHSFPAPTITAALRSTLVRKDLESLIRLLHVELKNGGWTSPYDFGVPGVSVDDLPPEDTDDHAVAIVASLLSCALDAIGTGAWLATVGGSNSVEAEELMKELHDQAQLAVEGFWESRYMRGLVSEFLRYAANLEKTQKPTNRSLQKQGKPFKLDAPLEDDLPMLPLGGKVDLGIERTKAGKGGKREERSAREIGMMISKRVPKYSFERIEL</sequence>
<evidence type="ECO:0000313" key="3">
    <source>
        <dbReference type="Proteomes" id="UP000799444"/>
    </source>
</evidence>
<accession>A0A9P4QZ80</accession>
<dbReference type="OrthoDB" id="5330858at2759"/>
<reference evidence="2" key="1">
    <citation type="journal article" date="2020" name="Stud. Mycol.">
        <title>101 Dothideomycetes genomes: a test case for predicting lifestyles and emergence of pathogens.</title>
        <authorList>
            <person name="Haridas S."/>
            <person name="Albert R."/>
            <person name="Binder M."/>
            <person name="Bloem J."/>
            <person name="Labutti K."/>
            <person name="Salamov A."/>
            <person name="Andreopoulos B."/>
            <person name="Baker S."/>
            <person name="Barry K."/>
            <person name="Bills G."/>
            <person name="Bluhm B."/>
            <person name="Cannon C."/>
            <person name="Castanera R."/>
            <person name="Culley D."/>
            <person name="Daum C."/>
            <person name="Ezra D."/>
            <person name="Gonzalez J."/>
            <person name="Henrissat B."/>
            <person name="Kuo A."/>
            <person name="Liang C."/>
            <person name="Lipzen A."/>
            <person name="Lutzoni F."/>
            <person name="Magnuson J."/>
            <person name="Mondo S."/>
            <person name="Nolan M."/>
            <person name="Ohm R."/>
            <person name="Pangilinan J."/>
            <person name="Park H.-J."/>
            <person name="Ramirez L."/>
            <person name="Alfaro M."/>
            <person name="Sun H."/>
            <person name="Tritt A."/>
            <person name="Yoshinaga Y."/>
            <person name="Zwiers L.-H."/>
            <person name="Turgeon B."/>
            <person name="Goodwin S."/>
            <person name="Spatafora J."/>
            <person name="Crous P."/>
            <person name="Grigoriev I."/>
        </authorList>
    </citation>
    <scope>NUCLEOTIDE SEQUENCE</scope>
    <source>
        <strain evidence="2">CBS 125425</strain>
    </source>
</reference>
<dbReference type="Proteomes" id="UP000799444">
    <property type="component" value="Unassembled WGS sequence"/>
</dbReference>
<proteinExistence type="predicted"/>
<name>A0A9P4QZ80_9PLEO</name>
<dbReference type="InterPro" id="IPR018843">
    <property type="entry name" value="Utp8_b-prop"/>
</dbReference>
<protein>
    <recommendedName>
        <fullName evidence="1">Utp8 beta-propeller domain-containing protein</fullName>
    </recommendedName>
</protein>
<evidence type="ECO:0000259" key="1">
    <source>
        <dbReference type="Pfam" id="PF10395"/>
    </source>
</evidence>
<dbReference type="AlphaFoldDB" id="A0A9P4QZ80"/>